<protein>
    <submittedName>
        <fullName evidence="6">3',5'-cyclic-AMP phosphodiesterase</fullName>
    </submittedName>
</protein>
<evidence type="ECO:0000256" key="1">
    <source>
        <dbReference type="ARBA" id="ARBA00022723"/>
    </source>
</evidence>
<dbReference type="EMBL" id="POUW01000003">
    <property type="protein sequence ID" value="PNG06217.1"/>
    <property type="molecule type" value="Genomic_DNA"/>
</dbReference>
<dbReference type="NCBIfam" id="NF008359">
    <property type="entry name" value="PRK11148.1"/>
    <property type="match status" value="1"/>
</dbReference>
<evidence type="ECO:0000256" key="4">
    <source>
        <dbReference type="ARBA" id="ARBA00025742"/>
    </source>
</evidence>
<evidence type="ECO:0000259" key="5">
    <source>
        <dbReference type="Pfam" id="PF00149"/>
    </source>
</evidence>
<evidence type="ECO:0000256" key="3">
    <source>
        <dbReference type="ARBA" id="ARBA00023004"/>
    </source>
</evidence>
<dbReference type="SUPFAM" id="SSF56300">
    <property type="entry name" value="Metallo-dependent phosphatases"/>
    <property type="match status" value="1"/>
</dbReference>
<evidence type="ECO:0000313" key="7">
    <source>
        <dbReference type="Proteomes" id="UP000235897"/>
    </source>
</evidence>
<keyword evidence="3" id="KW-0408">Iron</keyword>
<dbReference type="InterPro" id="IPR026575">
    <property type="entry name" value="GpdQ/CpdA-like"/>
</dbReference>
<dbReference type="InterPro" id="IPR050884">
    <property type="entry name" value="CNP_phosphodiesterase-III"/>
</dbReference>
<dbReference type="InterPro" id="IPR004843">
    <property type="entry name" value="Calcineurin-like_PHP"/>
</dbReference>
<evidence type="ECO:0000256" key="2">
    <source>
        <dbReference type="ARBA" id="ARBA00022801"/>
    </source>
</evidence>
<dbReference type="Proteomes" id="UP000235897">
    <property type="component" value="Unassembled WGS sequence"/>
</dbReference>
<dbReference type="Gene3D" id="3.60.21.10">
    <property type="match status" value="1"/>
</dbReference>
<gene>
    <name evidence="6" type="ORF">CXL00_10400</name>
</gene>
<dbReference type="RefSeq" id="WP_021209717.1">
    <property type="nucleotide sequence ID" value="NZ_JAMOIG010000006.1"/>
</dbReference>
<dbReference type="InterPro" id="IPR029052">
    <property type="entry name" value="Metallo-depent_PP-like"/>
</dbReference>
<name>A0A2N8SUT3_STUST</name>
<organism evidence="6 7">
    <name type="scientific">Stutzerimonas stutzeri</name>
    <name type="common">Pseudomonas stutzeri</name>
    <dbReference type="NCBI Taxonomy" id="316"/>
    <lineage>
        <taxon>Bacteria</taxon>
        <taxon>Pseudomonadati</taxon>
        <taxon>Pseudomonadota</taxon>
        <taxon>Gammaproteobacteria</taxon>
        <taxon>Pseudomonadales</taxon>
        <taxon>Pseudomonadaceae</taxon>
        <taxon>Stutzerimonas</taxon>
    </lineage>
</organism>
<comment type="similarity">
    <text evidence="4">Belongs to the cyclic nucleotide phosphodiesterase class-III family.</text>
</comment>
<sequence>MAAAPLTANKDSVLLVQLTDSHLFAEADGRLLGMDTAASLQRVVDLVLHEQPCVDLVLATGDLSQDGSLASYTRFRQLSERIDAPVRWCPGNHDELDAMREATLDSDLMEPVLEMGAWRVVMLDTLVPGSVFGLLRDDQLELLERTLAQAPERPHLVCLHHHPVTIDSRWMDSIGLHNREALFEVLDRFSCVKALLWGHIHQEFDGWRSGVRLLATPSTGVQFAPGSEDFQVDTRAPGYRWLRLHADGALETGVSRVVGVDFEVNYDVKGY</sequence>
<evidence type="ECO:0000313" key="6">
    <source>
        <dbReference type="EMBL" id="PNG06217.1"/>
    </source>
</evidence>
<dbReference type="PANTHER" id="PTHR42988">
    <property type="entry name" value="PHOSPHOHYDROLASE"/>
    <property type="match status" value="1"/>
</dbReference>
<dbReference type="Pfam" id="PF00149">
    <property type="entry name" value="Metallophos"/>
    <property type="match status" value="1"/>
</dbReference>
<dbReference type="CDD" id="cd07402">
    <property type="entry name" value="MPP_GpdQ"/>
    <property type="match status" value="1"/>
</dbReference>
<dbReference type="GO" id="GO:0046872">
    <property type="term" value="F:metal ion binding"/>
    <property type="evidence" value="ECO:0007669"/>
    <property type="project" value="UniProtKB-KW"/>
</dbReference>
<feature type="domain" description="Calcineurin-like phosphoesterase" evidence="5">
    <location>
        <begin position="16"/>
        <end position="202"/>
    </location>
</feature>
<proteinExistence type="inferred from homology"/>
<keyword evidence="2" id="KW-0378">Hydrolase</keyword>
<comment type="caution">
    <text evidence="6">The sequence shown here is derived from an EMBL/GenBank/DDBJ whole genome shotgun (WGS) entry which is preliminary data.</text>
</comment>
<accession>A0A2N8SUT3</accession>
<dbReference type="OrthoDB" id="9784378at2"/>
<dbReference type="GO" id="GO:0004112">
    <property type="term" value="F:cyclic-nucleotide phosphodiesterase activity"/>
    <property type="evidence" value="ECO:0007669"/>
    <property type="project" value="InterPro"/>
</dbReference>
<keyword evidence="1" id="KW-0479">Metal-binding</keyword>
<dbReference type="AlphaFoldDB" id="A0A2N8SUT3"/>
<dbReference type="PANTHER" id="PTHR42988:SF2">
    <property type="entry name" value="CYCLIC NUCLEOTIDE PHOSPHODIESTERASE CBUA0032-RELATED"/>
    <property type="match status" value="1"/>
</dbReference>
<reference evidence="6 7" key="1">
    <citation type="submission" date="2018-01" db="EMBL/GenBank/DDBJ databases">
        <title>Denitrification phenotypes of diverse strains of Pseudomonas stutzeri.</title>
        <authorList>
            <person name="Milligan D.A."/>
            <person name="Bergaust L."/>
            <person name="Bakken L.R."/>
            <person name="Frostegard A."/>
        </authorList>
    </citation>
    <scope>NUCLEOTIDE SEQUENCE [LARGE SCALE GENOMIC DNA]</scope>
    <source>
        <strain evidence="6 7">28a3</strain>
    </source>
</reference>